<proteinExistence type="predicted"/>
<organism evidence="1">
    <name type="scientific">Trichodesmium erythraeum (strain IMS101)</name>
    <dbReference type="NCBI Taxonomy" id="203124"/>
    <lineage>
        <taxon>Bacteria</taxon>
        <taxon>Bacillati</taxon>
        <taxon>Cyanobacteriota</taxon>
        <taxon>Cyanophyceae</taxon>
        <taxon>Oscillatoriophycideae</taxon>
        <taxon>Oscillatoriales</taxon>
        <taxon>Microcoleaceae</taxon>
        <taxon>Trichodesmium</taxon>
    </lineage>
</organism>
<dbReference type="RefSeq" id="WP_011610082.1">
    <property type="nucleotide sequence ID" value="NC_008312.1"/>
</dbReference>
<dbReference type="eggNOG" id="ENOG5032CXB">
    <property type="taxonomic scope" value="Bacteria"/>
</dbReference>
<protein>
    <submittedName>
        <fullName evidence="1">Uncharacterized protein</fullName>
    </submittedName>
</protein>
<accession>Q119Y9</accession>
<reference evidence="1" key="1">
    <citation type="submission" date="2006-06" db="EMBL/GenBank/DDBJ databases">
        <title>Complete sequence of Trichodesmium erythraeum IMS101.</title>
        <authorList>
            <consortium name="US DOE Joint Genome Institute"/>
            <person name="Copeland A."/>
            <person name="Lucas S."/>
            <person name="Lapidus A."/>
            <person name="Barry K."/>
            <person name="Detter J.C."/>
            <person name="Glavina del Rio T."/>
            <person name="Hammon N."/>
            <person name="Israni S."/>
            <person name="Dalin E."/>
            <person name="Tice H."/>
            <person name="Pitluck S."/>
            <person name="Kiss H."/>
            <person name="Munk A.C."/>
            <person name="Brettin T."/>
            <person name="Bruce D."/>
            <person name="Han C."/>
            <person name="Tapia R."/>
            <person name="Gilna P."/>
            <person name="Schmutz J."/>
            <person name="Larimer F."/>
            <person name="Land M."/>
            <person name="Hauser L."/>
            <person name="Kyrpides N."/>
            <person name="Kim E."/>
            <person name="Richardson P."/>
        </authorList>
    </citation>
    <scope>NUCLEOTIDE SEQUENCE [LARGE SCALE GENOMIC DNA]</scope>
    <source>
        <strain evidence="1">IMS101</strain>
    </source>
</reference>
<dbReference type="HOGENOM" id="CLU_1228893_0_0_3"/>
<evidence type="ECO:0000313" key="1">
    <source>
        <dbReference type="EMBL" id="ABG49685.1"/>
    </source>
</evidence>
<dbReference type="AlphaFoldDB" id="Q119Y9"/>
<gene>
    <name evidence="1" type="ordered locus">Tery_0196</name>
</gene>
<name>Q119Y9_TRIEI</name>
<dbReference type="KEGG" id="ter:Tery_0196"/>
<dbReference type="EMBL" id="CP000393">
    <property type="protein sequence ID" value="ABG49685.1"/>
    <property type="molecule type" value="Genomic_DNA"/>
</dbReference>
<sequence>MPKSNQRPNKNKSKPDNIHLKPIEIDETIVSGKTSKLNGRENLGRTAPIEDFLQHIDAFEEIVKDNDEEEKNRREVFEQKLEEVFGTTNLEVNRSNLKKYLKYLKKNLKIPCLVKGMEEFEWEEYYTMGPGSTKEYKKLKKTQPSYTDKFNLLNLDQKLDVEDGILGVLERTTDNLKFTLPLVDLEAVAENSVNAQLLEDYAMWFFRY</sequence>